<organism evidence="2 3">
    <name type="scientific">Penicillium desertorum</name>
    <dbReference type="NCBI Taxonomy" id="1303715"/>
    <lineage>
        <taxon>Eukaryota</taxon>
        <taxon>Fungi</taxon>
        <taxon>Dikarya</taxon>
        <taxon>Ascomycota</taxon>
        <taxon>Pezizomycotina</taxon>
        <taxon>Eurotiomycetes</taxon>
        <taxon>Eurotiomycetidae</taxon>
        <taxon>Eurotiales</taxon>
        <taxon>Aspergillaceae</taxon>
        <taxon>Penicillium</taxon>
    </lineage>
</organism>
<keyword evidence="3" id="KW-1185">Reference proteome</keyword>
<dbReference type="Proteomes" id="UP001147760">
    <property type="component" value="Unassembled WGS sequence"/>
</dbReference>
<comment type="caution">
    <text evidence="2">The sequence shown here is derived from an EMBL/GenBank/DDBJ whole genome shotgun (WGS) entry which is preliminary data.</text>
</comment>
<evidence type="ECO:0000256" key="1">
    <source>
        <dbReference type="SAM" id="MobiDB-lite"/>
    </source>
</evidence>
<accession>A0A9W9WWP6</accession>
<proteinExistence type="predicted"/>
<name>A0A9W9WWP6_9EURO</name>
<sequence>MPTLEATHRRYWGVTANDATRPKRTPVDDTYKLSEPSMQSSTSNQRPSQAQSTKRRKTVPMLDLKTLETIVSFWDMLADMNSDDPVVRSHAVQSLTTLSPIMYA</sequence>
<dbReference type="AlphaFoldDB" id="A0A9W9WWP6"/>
<reference evidence="2" key="2">
    <citation type="journal article" date="2023" name="IMA Fungus">
        <title>Comparative genomic study of the Penicillium genus elucidates a diverse pangenome and 15 lateral gene transfer events.</title>
        <authorList>
            <person name="Petersen C."/>
            <person name="Sorensen T."/>
            <person name="Nielsen M.R."/>
            <person name="Sondergaard T.E."/>
            <person name="Sorensen J.L."/>
            <person name="Fitzpatrick D.A."/>
            <person name="Frisvad J.C."/>
            <person name="Nielsen K.L."/>
        </authorList>
    </citation>
    <scope>NUCLEOTIDE SEQUENCE</scope>
    <source>
        <strain evidence="2">IBT 17660</strain>
    </source>
</reference>
<evidence type="ECO:0000313" key="3">
    <source>
        <dbReference type="Proteomes" id="UP001147760"/>
    </source>
</evidence>
<protein>
    <submittedName>
        <fullName evidence="2">Uncharacterized protein</fullName>
    </submittedName>
</protein>
<feature type="compositionally biased region" description="Polar residues" evidence="1">
    <location>
        <begin position="36"/>
        <end position="52"/>
    </location>
</feature>
<dbReference type="EMBL" id="JAPWDO010000003">
    <property type="protein sequence ID" value="KAJ5478064.1"/>
    <property type="molecule type" value="Genomic_DNA"/>
</dbReference>
<feature type="region of interest" description="Disordered" evidence="1">
    <location>
        <begin position="15"/>
        <end position="58"/>
    </location>
</feature>
<reference evidence="2" key="1">
    <citation type="submission" date="2022-12" db="EMBL/GenBank/DDBJ databases">
        <authorList>
            <person name="Petersen C."/>
        </authorList>
    </citation>
    <scope>NUCLEOTIDE SEQUENCE</scope>
    <source>
        <strain evidence="2">IBT 17660</strain>
    </source>
</reference>
<evidence type="ECO:0000313" key="2">
    <source>
        <dbReference type="EMBL" id="KAJ5478064.1"/>
    </source>
</evidence>
<gene>
    <name evidence="2" type="ORF">N7530_003573</name>
</gene>